<reference evidence="1 2" key="1">
    <citation type="journal article" date="2011" name="PLoS Pathog.">
        <title>Dynamic evolution of pathogenicity revealed by sequencing and comparative genomics of 19 Pseudomonas syringae isolates.</title>
        <authorList>
            <person name="Baltrus D.A."/>
            <person name="Nishimura M.T."/>
            <person name="Romanchuk A."/>
            <person name="Chang J.H."/>
            <person name="Mukhtar M.S."/>
            <person name="Cherkis K."/>
            <person name="Roach J."/>
            <person name="Grant S.R."/>
            <person name="Jones C.D."/>
            <person name="Dangl J.L."/>
        </authorList>
    </citation>
    <scope>NUCLEOTIDE SEQUENCE [LARGE SCALE GENOMIC DNA]</scope>
    <source>
        <strain evidence="2">M301072PT</strain>
    </source>
</reference>
<sequence length="38" mass="4471">WLADGNIEYLGRNDFQVKIRGFRIELGEIEDRLSRHPG</sequence>
<dbReference type="Proteomes" id="UP000004471">
    <property type="component" value="Unassembled WGS sequence"/>
</dbReference>
<dbReference type="InterPro" id="IPR045851">
    <property type="entry name" value="AMP-bd_C_sf"/>
</dbReference>
<dbReference type="PANTHER" id="PTHR45527">
    <property type="entry name" value="NONRIBOSOMAL PEPTIDE SYNTHETASE"/>
    <property type="match status" value="1"/>
</dbReference>
<evidence type="ECO:0000313" key="2">
    <source>
        <dbReference type="Proteomes" id="UP000004471"/>
    </source>
</evidence>
<dbReference type="GO" id="GO:0005829">
    <property type="term" value="C:cytosol"/>
    <property type="evidence" value="ECO:0007669"/>
    <property type="project" value="TreeGrafter"/>
</dbReference>
<feature type="non-terminal residue" evidence="1">
    <location>
        <position position="38"/>
    </location>
</feature>
<accession>F3G063</accession>
<dbReference type="EMBL" id="AEAH01004133">
    <property type="protein sequence ID" value="EGH35855.1"/>
    <property type="molecule type" value="Genomic_DNA"/>
</dbReference>
<comment type="caution">
    <text evidence="1">The sequence shown here is derived from an EMBL/GenBank/DDBJ whole genome shotgun (WGS) entry which is preliminary data.</text>
</comment>
<dbReference type="SUPFAM" id="SSF56801">
    <property type="entry name" value="Acetyl-CoA synthetase-like"/>
    <property type="match status" value="1"/>
</dbReference>
<feature type="non-terminal residue" evidence="1">
    <location>
        <position position="1"/>
    </location>
</feature>
<proteinExistence type="predicted"/>
<organism evidence="1 2">
    <name type="scientific">Pseudomonas syringae pv. japonica str. M301072</name>
    <dbReference type="NCBI Taxonomy" id="629262"/>
    <lineage>
        <taxon>Bacteria</taxon>
        <taxon>Pseudomonadati</taxon>
        <taxon>Pseudomonadota</taxon>
        <taxon>Gammaproteobacteria</taxon>
        <taxon>Pseudomonadales</taxon>
        <taxon>Pseudomonadaceae</taxon>
        <taxon>Pseudomonas</taxon>
        <taxon>Pseudomonas syringae</taxon>
    </lineage>
</organism>
<dbReference type="GO" id="GO:0044550">
    <property type="term" value="P:secondary metabolite biosynthetic process"/>
    <property type="evidence" value="ECO:0007669"/>
    <property type="project" value="TreeGrafter"/>
</dbReference>
<dbReference type="GO" id="GO:0031177">
    <property type="term" value="F:phosphopantetheine binding"/>
    <property type="evidence" value="ECO:0007669"/>
    <property type="project" value="TreeGrafter"/>
</dbReference>
<dbReference type="Gene3D" id="3.30.300.30">
    <property type="match status" value="1"/>
</dbReference>
<dbReference type="AlphaFoldDB" id="F3G063"/>
<dbReference type="PANTHER" id="PTHR45527:SF14">
    <property type="entry name" value="PLIPASTATIN SYNTHASE SUBUNIT B"/>
    <property type="match status" value="1"/>
</dbReference>
<dbReference type="GO" id="GO:0043041">
    <property type="term" value="P:amino acid activation for nonribosomal peptide biosynthetic process"/>
    <property type="evidence" value="ECO:0007669"/>
    <property type="project" value="TreeGrafter"/>
</dbReference>
<protein>
    <submittedName>
        <fullName evidence="1">Putative Non-ribosomal peptide synthase</fullName>
    </submittedName>
</protein>
<gene>
    <name evidence="1" type="ORF">PSYJA_45161</name>
</gene>
<evidence type="ECO:0000313" key="1">
    <source>
        <dbReference type="EMBL" id="EGH35855.1"/>
    </source>
</evidence>
<name>F3G063_PSESX</name>